<evidence type="ECO:0000259" key="1">
    <source>
        <dbReference type="PROSITE" id="PS51742"/>
    </source>
</evidence>
<gene>
    <name evidence="2" type="ORF">GCM10010862_43710</name>
</gene>
<dbReference type="SUPFAM" id="SSF117856">
    <property type="entry name" value="AF0104/ALDC/Ptd012-like"/>
    <property type="match status" value="1"/>
</dbReference>
<sequence length="159" mass="17062">MQSRILSDENGQRTYALVFETGDPVMHGLEQFAASEGLTAASFSGIGAFRDAVTGYFDWERKDYLHNRIDEQVEVASLNGDIALAPDGTQAVHAHVVLGRRDGTAIAGHLMEAHVRPTLELVLTETPGHLQKVVDKQSGLALIRPDVSAPGHVPAGRGV</sequence>
<proteinExistence type="predicted"/>
<name>A0ABQ5WBA3_9HYPH</name>
<reference evidence="3" key="1">
    <citation type="journal article" date="2019" name="Int. J. Syst. Evol. Microbiol.">
        <title>The Global Catalogue of Microorganisms (GCM) 10K type strain sequencing project: providing services to taxonomists for standard genome sequencing and annotation.</title>
        <authorList>
            <consortium name="The Broad Institute Genomics Platform"/>
            <consortium name="The Broad Institute Genome Sequencing Center for Infectious Disease"/>
            <person name="Wu L."/>
            <person name="Ma J."/>
        </authorList>
    </citation>
    <scope>NUCLEOTIDE SEQUENCE [LARGE SCALE GENOMIC DNA]</scope>
    <source>
        <strain evidence="3">NBRC 112416</strain>
    </source>
</reference>
<dbReference type="Proteomes" id="UP001156691">
    <property type="component" value="Unassembled WGS sequence"/>
</dbReference>
<dbReference type="Gene3D" id="3.30.1330.80">
    <property type="entry name" value="Hypothetical protein, similar to alpha- acetolactate decarboxylase, domain 2"/>
    <property type="match status" value="1"/>
</dbReference>
<dbReference type="PANTHER" id="PTHR34988">
    <property type="entry name" value="PROTEIN, PUTATIVE-RELATED"/>
    <property type="match status" value="1"/>
</dbReference>
<dbReference type="PANTHER" id="PTHR34988:SF1">
    <property type="entry name" value="DNA-BINDING PROTEIN"/>
    <property type="match status" value="1"/>
</dbReference>
<protein>
    <recommendedName>
        <fullName evidence="1">PPC domain-containing protein</fullName>
    </recommendedName>
</protein>
<evidence type="ECO:0000313" key="3">
    <source>
        <dbReference type="Proteomes" id="UP001156691"/>
    </source>
</evidence>
<dbReference type="RefSeq" id="WP_284342484.1">
    <property type="nucleotide sequence ID" value="NZ_BSNS01000022.1"/>
</dbReference>
<dbReference type="Pfam" id="PF03479">
    <property type="entry name" value="PCC"/>
    <property type="match status" value="1"/>
</dbReference>
<keyword evidence="3" id="KW-1185">Reference proteome</keyword>
<accession>A0ABQ5WBA3</accession>
<dbReference type="PIRSF" id="PIRSF016702">
    <property type="entry name" value="DNA_bp_PD1"/>
    <property type="match status" value="1"/>
</dbReference>
<dbReference type="PROSITE" id="PS51742">
    <property type="entry name" value="PPC"/>
    <property type="match status" value="1"/>
</dbReference>
<dbReference type="EMBL" id="BSNS01000022">
    <property type="protein sequence ID" value="GLQ57112.1"/>
    <property type="molecule type" value="Genomic_DNA"/>
</dbReference>
<feature type="domain" description="PPC" evidence="1">
    <location>
        <begin position="9"/>
        <end position="146"/>
    </location>
</feature>
<dbReference type="CDD" id="cd11378">
    <property type="entry name" value="DUF296"/>
    <property type="match status" value="1"/>
</dbReference>
<evidence type="ECO:0000313" key="2">
    <source>
        <dbReference type="EMBL" id="GLQ57112.1"/>
    </source>
</evidence>
<dbReference type="InterPro" id="IPR025707">
    <property type="entry name" value="DNA_bp_PD1"/>
</dbReference>
<dbReference type="InterPro" id="IPR005175">
    <property type="entry name" value="PPC_dom"/>
</dbReference>
<organism evidence="2 3">
    <name type="scientific">Devosia nitrariae</name>
    <dbReference type="NCBI Taxonomy" id="2071872"/>
    <lineage>
        <taxon>Bacteria</taxon>
        <taxon>Pseudomonadati</taxon>
        <taxon>Pseudomonadota</taxon>
        <taxon>Alphaproteobacteria</taxon>
        <taxon>Hyphomicrobiales</taxon>
        <taxon>Devosiaceae</taxon>
        <taxon>Devosia</taxon>
    </lineage>
</organism>
<comment type="caution">
    <text evidence="2">The sequence shown here is derived from an EMBL/GenBank/DDBJ whole genome shotgun (WGS) entry which is preliminary data.</text>
</comment>